<dbReference type="Pfam" id="PF04969">
    <property type="entry name" value="CS"/>
    <property type="match status" value="1"/>
</dbReference>
<dbReference type="InterPro" id="IPR044563">
    <property type="entry name" value="Sgt1-like"/>
</dbReference>
<dbReference type="InterPro" id="IPR007052">
    <property type="entry name" value="CS_dom"/>
</dbReference>
<dbReference type="Gene3D" id="1.25.40.10">
    <property type="entry name" value="Tetratricopeptide repeat domain"/>
    <property type="match status" value="1"/>
</dbReference>
<organism evidence="2 3">
    <name type="scientific">Tritrichomonas musculus</name>
    <dbReference type="NCBI Taxonomy" id="1915356"/>
    <lineage>
        <taxon>Eukaryota</taxon>
        <taxon>Metamonada</taxon>
        <taxon>Parabasalia</taxon>
        <taxon>Tritrichomonadida</taxon>
        <taxon>Tritrichomonadidae</taxon>
        <taxon>Tritrichomonas</taxon>
    </lineage>
</organism>
<proteinExistence type="predicted"/>
<evidence type="ECO:0000259" key="1">
    <source>
        <dbReference type="Pfam" id="PF04969"/>
    </source>
</evidence>
<feature type="domain" description="CS" evidence="1">
    <location>
        <begin position="156"/>
        <end position="227"/>
    </location>
</feature>
<dbReference type="CDD" id="cd06466">
    <property type="entry name" value="p23_CS_SGT1_like"/>
    <property type="match status" value="1"/>
</dbReference>
<name>A0ABR2H4R0_9EUKA</name>
<dbReference type="Gene3D" id="2.60.40.790">
    <property type="match status" value="1"/>
</dbReference>
<dbReference type="InterPro" id="IPR008978">
    <property type="entry name" value="HSP20-like_chaperone"/>
</dbReference>
<evidence type="ECO:0000313" key="2">
    <source>
        <dbReference type="EMBL" id="KAK8841170.1"/>
    </source>
</evidence>
<dbReference type="Proteomes" id="UP001470230">
    <property type="component" value="Unassembled WGS sequence"/>
</dbReference>
<sequence>MNEIIESSSKAQKKYEDAGRDCSILYLTEIGKHNEALSLIEQTQFDKSPEILLSTARCYVGIEKNHKALEILCHAEKKGWLLPEIISMKGRILFKLSEFEQARKTFELYEKIYTRNKNTSLWLLRCDAHISLENDPSQAKAITVSNQPSDIKIGQDWYQNQTNISLTLFISHLTKDQISVVFQEKSIDVTVKSKNYYHHVFNLLNEIIPSESKFVITEKKVEIKMTKAVPNVTWKTLEAKP</sequence>
<dbReference type="InterPro" id="IPR011990">
    <property type="entry name" value="TPR-like_helical_dom_sf"/>
</dbReference>
<dbReference type="EMBL" id="JAPFFF010000042">
    <property type="protein sequence ID" value="KAK8841170.1"/>
    <property type="molecule type" value="Genomic_DNA"/>
</dbReference>
<evidence type="ECO:0000313" key="3">
    <source>
        <dbReference type="Proteomes" id="UP001470230"/>
    </source>
</evidence>
<dbReference type="PANTHER" id="PTHR45862">
    <property type="entry name" value="PROTEIN SGT1 HOMOLOG"/>
    <property type="match status" value="1"/>
</dbReference>
<accession>A0ABR2H4R0</accession>
<keyword evidence="3" id="KW-1185">Reference proteome</keyword>
<protein>
    <submittedName>
        <fullName evidence="2">Cochaperone protein</fullName>
    </submittedName>
</protein>
<dbReference type="SUPFAM" id="SSF49764">
    <property type="entry name" value="HSP20-like chaperones"/>
    <property type="match status" value="1"/>
</dbReference>
<dbReference type="SUPFAM" id="SSF48452">
    <property type="entry name" value="TPR-like"/>
    <property type="match status" value="1"/>
</dbReference>
<comment type="caution">
    <text evidence="2">The sequence shown here is derived from an EMBL/GenBank/DDBJ whole genome shotgun (WGS) entry which is preliminary data.</text>
</comment>
<reference evidence="2 3" key="1">
    <citation type="submission" date="2024-04" db="EMBL/GenBank/DDBJ databases">
        <title>Tritrichomonas musculus Genome.</title>
        <authorList>
            <person name="Alves-Ferreira E."/>
            <person name="Grigg M."/>
            <person name="Lorenzi H."/>
            <person name="Galac M."/>
        </authorList>
    </citation>
    <scope>NUCLEOTIDE SEQUENCE [LARGE SCALE GENOMIC DNA]</scope>
    <source>
        <strain evidence="2 3">EAF2021</strain>
    </source>
</reference>
<gene>
    <name evidence="2" type="ORF">M9Y10_027370</name>
</gene>